<reference evidence="8" key="2">
    <citation type="submission" date="2015-01" db="EMBL/GenBank/DDBJ databases">
        <title>Evolutionary Origins and Diversification of the Mycorrhizal Mutualists.</title>
        <authorList>
            <consortium name="DOE Joint Genome Institute"/>
            <consortium name="Mycorrhizal Genomics Consortium"/>
            <person name="Kohler A."/>
            <person name="Kuo A."/>
            <person name="Nagy L.G."/>
            <person name="Floudas D."/>
            <person name="Copeland A."/>
            <person name="Barry K.W."/>
            <person name="Cichocki N."/>
            <person name="Veneault-Fourrey C."/>
            <person name="LaButti K."/>
            <person name="Lindquist E.A."/>
            <person name="Lipzen A."/>
            <person name="Lundell T."/>
            <person name="Morin E."/>
            <person name="Murat C."/>
            <person name="Riley R."/>
            <person name="Ohm R."/>
            <person name="Sun H."/>
            <person name="Tunlid A."/>
            <person name="Henrissat B."/>
            <person name="Grigoriev I.V."/>
            <person name="Hibbett D.S."/>
            <person name="Martin F."/>
        </authorList>
    </citation>
    <scope>NUCLEOTIDE SEQUENCE [LARGE SCALE GENOMIC DNA]</scope>
    <source>
        <strain evidence="8">ATCC 200175</strain>
    </source>
</reference>
<dbReference type="AlphaFoldDB" id="A0A0C9TNH4"/>
<evidence type="ECO:0000313" key="7">
    <source>
        <dbReference type="EMBL" id="KIJ08776.1"/>
    </source>
</evidence>
<proteinExistence type="predicted"/>
<keyword evidence="8" id="KW-1185">Reference proteome</keyword>
<dbReference type="EMBL" id="KN819557">
    <property type="protein sequence ID" value="KIJ08776.1"/>
    <property type="molecule type" value="Genomic_DNA"/>
</dbReference>
<dbReference type="InterPro" id="IPR038753">
    <property type="entry name" value="NFKBIL1"/>
</dbReference>
<evidence type="ECO:0000256" key="4">
    <source>
        <dbReference type="ARBA" id="ARBA00023043"/>
    </source>
</evidence>
<name>A0A0C9TNH4_PAXIN</name>
<sequence>MMGYLAFPPPTSNSSSSAQPVDTGFAEPHDTSSEQSRARRVEEEDGGKPEKRGTDEERRRRLERERELGESSEIEWVRAGGVLRDAFGRRDKARTESIRAELRLQEQERRKMERWESYEGIWRRVNASTESLVFADFPWPLPDRIMDRDLGRLDRQSVTDFLFESLSVRSNTTTTKERIRSSLLRWHPDKMSRVLNRVVSEDAELVREGIHTVFGTLRALQDAERTAQSVT</sequence>
<feature type="compositionally biased region" description="Basic and acidic residues" evidence="6">
    <location>
        <begin position="27"/>
        <end position="65"/>
    </location>
</feature>
<dbReference type="OrthoDB" id="3241983at2759"/>
<evidence type="ECO:0000256" key="5">
    <source>
        <dbReference type="ARBA" id="ARBA00023242"/>
    </source>
</evidence>
<gene>
    <name evidence="7" type="ORF">PAXINDRAFT_164433</name>
</gene>
<evidence type="ECO:0000313" key="8">
    <source>
        <dbReference type="Proteomes" id="UP000053647"/>
    </source>
</evidence>
<dbReference type="HOGENOM" id="CLU_050706_0_0_1"/>
<feature type="region of interest" description="Disordered" evidence="6">
    <location>
        <begin position="1"/>
        <end position="65"/>
    </location>
</feature>
<dbReference type="GO" id="GO:0043124">
    <property type="term" value="P:negative regulation of canonical NF-kappaB signal transduction"/>
    <property type="evidence" value="ECO:0007669"/>
    <property type="project" value="InterPro"/>
</dbReference>
<evidence type="ECO:0000256" key="1">
    <source>
        <dbReference type="ARBA" id="ARBA00004123"/>
    </source>
</evidence>
<evidence type="ECO:0000256" key="2">
    <source>
        <dbReference type="ARBA" id="ARBA00022553"/>
    </source>
</evidence>
<evidence type="ECO:0000256" key="6">
    <source>
        <dbReference type="SAM" id="MobiDB-lite"/>
    </source>
</evidence>
<accession>A0A0C9TNH4</accession>
<keyword evidence="5" id="KW-0539">Nucleus</keyword>
<protein>
    <submittedName>
        <fullName evidence="7">Uncharacterized protein</fullName>
    </submittedName>
</protein>
<keyword evidence="3" id="KW-0677">Repeat</keyword>
<keyword evidence="2" id="KW-0597">Phosphoprotein</keyword>
<reference evidence="7 8" key="1">
    <citation type="submission" date="2014-06" db="EMBL/GenBank/DDBJ databases">
        <authorList>
            <consortium name="DOE Joint Genome Institute"/>
            <person name="Kuo A."/>
            <person name="Kohler A."/>
            <person name="Nagy L.G."/>
            <person name="Floudas D."/>
            <person name="Copeland A."/>
            <person name="Barry K.W."/>
            <person name="Cichocki N."/>
            <person name="Veneault-Fourrey C."/>
            <person name="LaButti K."/>
            <person name="Lindquist E.A."/>
            <person name="Lipzen A."/>
            <person name="Lundell T."/>
            <person name="Morin E."/>
            <person name="Murat C."/>
            <person name="Sun H."/>
            <person name="Tunlid A."/>
            <person name="Henrissat B."/>
            <person name="Grigoriev I.V."/>
            <person name="Hibbett D.S."/>
            <person name="Martin F."/>
            <person name="Nordberg H.P."/>
            <person name="Cantor M.N."/>
            <person name="Hua S.X."/>
        </authorList>
    </citation>
    <scope>NUCLEOTIDE SEQUENCE [LARGE SCALE GENOMIC DNA]</scope>
    <source>
        <strain evidence="7 8">ATCC 200175</strain>
    </source>
</reference>
<keyword evidence="4" id="KW-0040">ANK repeat</keyword>
<dbReference type="GO" id="GO:0005634">
    <property type="term" value="C:nucleus"/>
    <property type="evidence" value="ECO:0007669"/>
    <property type="project" value="UniProtKB-SubCell"/>
</dbReference>
<organism evidence="7 8">
    <name type="scientific">Paxillus involutus ATCC 200175</name>
    <dbReference type="NCBI Taxonomy" id="664439"/>
    <lineage>
        <taxon>Eukaryota</taxon>
        <taxon>Fungi</taxon>
        <taxon>Dikarya</taxon>
        <taxon>Basidiomycota</taxon>
        <taxon>Agaricomycotina</taxon>
        <taxon>Agaricomycetes</taxon>
        <taxon>Agaricomycetidae</taxon>
        <taxon>Boletales</taxon>
        <taxon>Paxilineae</taxon>
        <taxon>Paxillaceae</taxon>
        <taxon>Paxillus</taxon>
    </lineage>
</organism>
<dbReference type="Proteomes" id="UP000053647">
    <property type="component" value="Unassembled WGS sequence"/>
</dbReference>
<comment type="subcellular location">
    <subcellularLocation>
        <location evidence="1">Nucleus</location>
    </subcellularLocation>
</comment>
<dbReference type="PANTHER" id="PTHR15263:SF1">
    <property type="entry name" value="NF-KAPPA-B INHIBITOR-LIKE PROTEIN 1"/>
    <property type="match status" value="1"/>
</dbReference>
<dbReference type="PANTHER" id="PTHR15263">
    <property type="entry name" value="I-KAPPA-B-LIKE PROTEIN IKBL"/>
    <property type="match status" value="1"/>
</dbReference>
<evidence type="ECO:0000256" key="3">
    <source>
        <dbReference type="ARBA" id="ARBA00022737"/>
    </source>
</evidence>